<dbReference type="RefSeq" id="WP_346223744.1">
    <property type="nucleotide sequence ID" value="NZ_JBDJAW010000001.1"/>
</dbReference>
<evidence type="ECO:0000313" key="2">
    <source>
        <dbReference type="EMBL" id="MEN3533870.1"/>
    </source>
</evidence>
<keyword evidence="1" id="KW-1133">Transmembrane helix</keyword>
<dbReference type="EMBL" id="JBDJAW010000001">
    <property type="protein sequence ID" value="MEN3533870.1"/>
    <property type="molecule type" value="Genomic_DNA"/>
</dbReference>
<organism evidence="2 3">
    <name type="scientific">Microbispora maris</name>
    <dbReference type="NCBI Taxonomy" id="3144104"/>
    <lineage>
        <taxon>Bacteria</taxon>
        <taxon>Bacillati</taxon>
        <taxon>Actinomycetota</taxon>
        <taxon>Actinomycetes</taxon>
        <taxon>Streptosporangiales</taxon>
        <taxon>Streptosporangiaceae</taxon>
        <taxon>Microbispora</taxon>
    </lineage>
</organism>
<keyword evidence="1" id="KW-0472">Membrane</keyword>
<evidence type="ECO:0000313" key="3">
    <source>
        <dbReference type="Proteomes" id="UP001447516"/>
    </source>
</evidence>
<evidence type="ECO:0000256" key="1">
    <source>
        <dbReference type="SAM" id="Phobius"/>
    </source>
</evidence>
<keyword evidence="1" id="KW-0812">Transmembrane</keyword>
<sequence length="56" mass="5778">MSTGAWLPALPTTRMAIVAAKFAVAAVRSVLLAIQAALLGLLISMRSACRAGRPGR</sequence>
<feature type="transmembrane region" description="Helical" evidence="1">
    <location>
        <begin position="20"/>
        <end position="43"/>
    </location>
</feature>
<keyword evidence="3" id="KW-1185">Reference proteome</keyword>
<reference evidence="2 3" key="1">
    <citation type="submission" date="2024-05" db="EMBL/GenBank/DDBJ databases">
        <title>Microbispora sp.ZYX-F-249.</title>
        <authorList>
            <person name="Xie H."/>
        </authorList>
    </citation>
    <scope>NUCLEOTIDE SEQUENCE [LARGE SCALE GENOMIC DNA]</scope>
    <source>
        <strain evidence="2 3">ZYX-F-249</strain>
    </source>
</reference>
<protein>
    <submittedName>
        <fullName evidence="2">Uncharacterized protein</fullName>
    </submittedName>
</protein>
<dbReference type="Proteomes" id="UP001447516">
    <property type="component" value="Unassembled WGS sequence"/>
</dbReference>
<proteinExistence type="predicted"/>
<comment type="caution">
    <text evidence="2">The sequence shown here is derived from an EMBL/GenBank/DDBJ whole genome shotgun (WGS) entry which is preliminary data.</text>
</comment>
<accession>A0ABV0AGV4</accession>
<name>A0ABV0AGV4_9ACTN</name>
<gene>
    <name evidence="2" type="ORF">AAH991_02050</name>
</gene>